<organism evidence="8 9">
    <name type="scientific">Massilia rubra</name>
    <dbReference type="NCBI Taxonomy" id="2607910"/>
    <lineage>
        <taxon>Bacteria</taxon>
        <taxon>Pseudomonadati</taxon>
        <taxon>Pseudomonadota</taxon>
        <taxon>Betaproteobacteria</taxon>
        <taxon>Burkholderiales</taxon>
        <taxon>Oxalobacteraceae</taxon>
        <taxon>Telluria group</taxon>
        <taxon>Massilia</taxon>
    </lineage>
</organism>
<dbReference type="EC" id="5.1.1.3" evidence="2 7"/>
<dbReference type="InterPro" id="IPR033134">
    <property type="entry name" value="Asp/Glu_racemase_AS_2"/>
</dbReference>
<keyword evidence="9" id="KW-1185">Reference proteome</keyword>
<evidence type="ECO:0000256" key="1">
    <source>
        <dbReference type="ARBA" id="ARBA00001602"/>
    </source>
</evidence>
<comment type="caution">
    <text evidence="8">The sequence shown here is derived from an EMBL/GenBank/DDBJ whole genome shotgun (WGS) entry which is preliminary data.</text>
</comment>
<gene>
    <name evidence="7 8" type="primary">murI</name>
    <name evidence="8" type="ORF">F0185_17465</name>
</gene>
<dbReference type="InterPro" id="IPR004391">
    <property type="entry name" value="Glu_race"/>
</dbReference>
<evidence type="ECO:0000256" key="6">
    <source>
        <dbReference type="ARBA" id="ARBA00023316"/>
    </source>
</evidence>
<dbReference type="Pfam" id="PF01177">
    <property type="entry name" value="Asp_Glu_race"/>
    <property type="match status" value="1"/>
</dbReference>
<name>A0ABX0LRL6_9BURK</name>
<comment type="catalytic activity">
    <reaction evidence="1 7">
        <text>L-glutamate = D-glutamate</text>
        <dbReference type="Rhea" id="RHEA:12813"/>
        <dbReference type="ChEBI" id="CHEBI:29985"/>
        <dbReference type="ChEBI" id="CHEBI:29986"/>
        <dbReference type="EC" id="5.1.1.3"/>
    </reaction>
</comment>
<comment type="similarity">
    <text evidence="7">Belongs to the aspartate/glutamate racemases family.</text>
</comment>
<dbReference type="PANTHER" id="PTHR21198">
    <property type="entry name" value="GLUTAMATE RACEMASE"/>
    <property type="match status" value="1"/>
</dbReference>
<feature type="binding site" evidence="7">
    <location>
        <begin position="23"/>
        <end position="24"/>
    </location>
    <ligand>
        <name>substrate</name>
    </ligand>
</feature>
<dbReference type="InterPro" id="IPR015942">
    <property type="entry name" value="Asp/Glu/hydantoin_racemase"/>
</dbReference>
<evidence type="ECO:0000256" key="4">
    <source>
        <dbReference type="ARBA" id="ARBA00022984"/>
    </source>
</evidence>
<evidence type="ECO:0000256" key="3">
    <source>
        <dbReference type="ARBA" id="ARBA00022960"/>
    </source>
</evidence>
<proteinExistence type="inferred from homology"/>
<dbReference type="NCBIfam" id="TIGR00067">
    <property type="entry name" value="glut_race"/>
    <property type="match status" value="1"/>
</dbReference>
<feature type="binding site" evidence="7">
    <location>
        <begin position="200"/>
        <end position="201"/>
    </location>
    <ligand>
        <name>substrate</name>
    </ligand>
</feature>
<dbReference type="PROSITE" id="PS00923">
    <property type="entry name" value="ASP_GLU_RACEMASE_1"/>
    <property type="match status" value="1"/>
</dbReference>
<keyword evidence="3 7" id="KW-0133">Cell shape</keyword>
<dbReference type="RefSeq" id="WP_167226791.1">
    <property type="nucleotide sequence ID" value="NZ_VUYU01000011.1"/>
</dbReference>
<feature type="active site" description="Proton donor/acceptor" evidence="7">
    <location>
        <position position="86"/>
    </location>
</feature>
<comment type="pathway">
    <text evidence="7">Cell wall biogenesis; peptidoglycan biosynthesis.</text>
</comment>
<evidence type="ECO:0000313" key="9">
    <source>
        <dbReference type="Proteomes" id="UP000785613"/>
    </source>
</evidence>
<dbReference type="Gene3D" id="3.40.50.1860">
    <property type="match status" value="2"/>
</dbReference>
<dbReference type="EMBL" id="VUYU01000011">
    <property type="protein sequence ID" value="NHZ35358.1"/>
    <property type="molecule type" value="Genomic_DNA"/>
</dbReference>
<sequence length="342" mass="34282">MVATAPATASATASATAPIGVFDSGVGGLSVLRHIRAQLPHERLLYFADSGFAPYGDKPESVVAERSLAVAAFLVANGAKALVVACNTATVAAIKVLRAHYPDMPIVGVEPGLKPAAAATRNGKVGVLATSVTVAGAKFLLLRDQVSASSHAQFLLQGCPGLVDQIELGDLGSPAIRALLERYATPLLDQGADTLVLGCTHYPFVLAMLGEVIAQATSREIVLIDTGDAVARHLARLLGTAGLLNPGVETSGVAASDVDASGVAASDVDASGVDTCGVEASNLEAHGNVASAILPAVGESGTAGLAPSSATLQSFTSAGAPALSRAFANLLGIAPPVREVLI</sequence>
<feature type="binding site" evidence="7">
    <location>
        <begin position="87"/>
        <end position="88"/>
    </location>
    <ligand>
        <name>substrate</name>
    </ligand>
</feature>
<evidence type="ECO:0000256" key="2">
    <source>
        <dbReference type="ARBA" id="ARBA00013090"/>
    </source>
</evidence>
<keyword evidence="6 7" id="KW-0961">Cell wall biogenesis/degradation</keyword>
<evidence type="ECO:0000313" key="8">
    <source>
        <dbReference type="EMBL" id="NHZ35358.1"/>
    </source>
</evidence>
<reference evidence="8 9" key="1">
    <citation type="submission" date="2019-09" db="EMBL/GenBank/DDBJ databases">
        <title>Taxonomy of Antarctic Massilia spp.: description of Massilia rubra sp. nov., Massilia aquatica sp. nov., Massilia mucilaginosa sp. nov., Massilia frigida sp. nov. isolated from streams, lakes and regoliths.</title>
        <authorList>
            <person name="Holochova P."/>
            <person name="Sedlacek I."/>
            <person name="Kralova S."/>
            <person name="Maslanova I."/>
            <person name="Busse H.-J."/>
            <person name="Stankova E."/>
            <person name="Vrbovska V."/>
            <person name="Kovarovic V."/>
            <person name="Bartak M."/>
            <person name="Svec P."/>
            <person name="Pantucek R."/>
        </authorList>
    </citation>
    <scope>NUCLEOTIDE SEQUENCE [LARGE SCALE GENOMIC DNA]</scope>
    <source>
        <strain evidence="8 9">CCM 8692</strain>
    </source>
</reference>
<keyword evidence="4 7" id="KW-0573">Peptidoglycan synthesis</keyword>
<dbReference type="GO" id="GO:0008881">
    <property type="term" value="F:glutamate racemase activity"/>
    <property type="evidence" value="ECO:0007669"/>
    <property type="project" value="UniProtKB-EC"/>
</dbReference>
<evidence type="ECO:0000256" key="7">
    <source>
        <dbReference type="HAMAP-Rule" id="MF_00258"/>
    </source>
</evidence>
<feature type="binding site" evidence="7">
    <location>
        <begin position="55"/>
        <end position="56"/>
    </location>
    <ligand>
        <name>substrate</name>
    </ligand>
</feature>
<evidence type="ECO:0000256" key="5">
    <source>
        <dbReference type="ARBA" id="ARBA00023235"/>
    </source>
</evidence>
<dbReference type="Proteomes" id="UP000785613">
    <property type="component" value="Unassembled WGS sequence"/>
</dbReference>
<dbReference type="SUPFAM" id="SSF53681">
    <property type="entry name" value="Aspartate/glutamate racemase"/>
    <property type="match status" value="2"/>
</dbReference>
<dbReference type="PANTHER" id="PTHR21198:SF2">
    <property type="entry name" value="GLUTAMATE RACEMASE"/>
    <property type="match status" value="1"/>
</dbReference>
<dbReference type="InterPro" id="IPR001920">
    <property type="entry name" value="Asp/Glu_race"/>
</dbReference>
<comment type="function">
    <text evidence="7">Provides the (R)-glutamate required for cell wall biosynthesis.</text>
</comment>
<protein>
    <recommendedName>
        <fullName evidence="2 7">Glutamate racemase</fullName>
        <ecNumber evidence="2 7">5.1.1.3</ecNumber>
    </recommendedName>
</protein>
<dbReference type="PROSITE" id="PS00924">
    <property type="entry name" value="ASP_GLU_RACEMASE_2"/>
    <property type="match status" value="1"/>
</dbReference>
<accession>A0ABX0LRL6</accession>
<dbReference type="HAMAP" id="MF_00258">
    <property type="entry name" value="Glu_racemase"/>
    <property type="match status" value="1"/>
</dbReference>
<keyword evidence="5 7" id="KW-0413">Isomerase</keyword>
<feature type="active site" description="Proton donor/acceptor" evidence="7">
    <location>
        <position position="199"/>
    </location>
</feature>
<dbReference type="InterPro" id="IPR018187">
    <property type="entry name" value="Asp/Glu_racemase_AS_1"/>
</dbReference>